<evidence type="ECO:0000256" key="2">
    <source>
        <dbReference type="ARBA" id="ARBA00022771"/>
    </source>
</evidence>
<name>A0A2M7AY21_9BACT</name>
<proteinExistence type="predicted"/>
<dbReference type="Pfam" id="PF01258">
    <property type="entry name" value="zf-dskA_traR"/>
    <property type="match status" value="1"/>
</dbReference>
<evidence type="ECO:0000313" key="7">
    <source>
        <dbReference type="Proteomes" id="UP000228775"/>
    </source>
</evidence>
<dbReference type="Gene3D" id="1.20.120.910">
    <property type="entry name" value="DksA, coiled-coil domain"/>
    <property type="match status" value="1"/>
</dbReference>
<dbReference type="PANTHER" id="PTHR33823:SF4">
    <property type="entry name" value="GENERAL STRESS PROTEIN 16O"/>
    <property type="match status" value="1"/>
</dbReference>
<dbReference type="InterPro" id="IPR000962">
    <property type="entry name" value="Znf_DskA_TraR"/>
</dbReference>
<protein>
    <recommendedName>
        <fullName evidence="5">Zinc finger DksA/TraR C4-type domain-containing protein</fullName>
    </recommendedName>
</protein>
<evidence type="ECO:0000256" key="3">
    <source>
        <dbReference type="ARBA" id="ARBA00022833"/>
    </source>
</evidence>
<gene>
    <name evidence="6" type="ORF">COS76_00290</name>
</gene>
<dbReference type="PROSITE" id="PS51128">
    <property type="entry name" value="ZF_DKSA_2"/>
    <property type="match status" value="1"/>
</dbReference>
<evidence type="ECO:0000313" key="6">
    <source>
        <dbReference type="EMBL" id="PIU75534.1"/>
    </source>
</evidence>
<evidence type="ECO:0000256" key="1">
    <source>
        <dbReference type="ARBA" id="ARBA00022723"/>
    </source>
</evidence>
<dbReference type="AlphaFoldDB" id="A0A2M7AY21"/>
<evidence type="ECO:0000259" key="5">
    <source>
        <dbReference type="Pfam" id="PF01258"/>
    </source>
</evidence>
<comment type="caution">
    <text evidence="6">The sequence shown here is derived from an EMBL/GenBank/DDBJ whole genome shotgun (WGS) entry which is preliminary data.</text>
</comment>
<accession>A0A2M7AY21</accession>
<dbReference type="PANTHER" id="PTHR33823">
    <property type="entry name" value="RNA POLYMERASE-BINDING TRANSCRIPTION FACTOR DKSA-RELATED"/>
    <property type="match status" value="1"/>
</dbReference>
<dbReference type="EMBL" id="PEVY01000005">
    <property type="protein sequence ID" value="PIU75534.1"/>
    <property type="molecule type" value="Genomic_DNA"/>
</dbReference>
<feature type="domain" description="Zinc finger DksA/TraR C4-type" evidence="5">
    <location>
        <begin position="86"/>
        <end position="117"/>
    </location>
</feature>
<feature type="zinc finger region" description="dksA C4-type" evidence="4">
    <location>
        <begin position="91"/>
        <end position="115"/>
    </location>
</feature>
<reference evidence="7" key="1">
    <citation type="submission" date="2017-09" db="EMBL/GenBank/DDBJ databases">
        <title>Depth-based differentiation of microbial function through sediment-hosted aquifers and enrichment of novel symbionts in the deep terrestrial subsurface.</title>
        <authorList>
            <person name="Probst A.J."/>
            <person name="Ladd B."/>
            <person name="Jarett J.K."/>
            <person name="Geller-Mcgrath D.E."/>
            <person name="Sieber C.M.K."/>
            <person name="Emerson J.B."/>
            <person name="Anantharaman K."/>
            <person name="Thomas B.C."/>
            <person name="Malmstrom R."/>
            <person name="Stieglmeier M."/>
            <person name="Klingl A."/>
            <person name="Woyke T."/>
            <person name="Ryan C.M."/>
            <person name="Banfield J.F."/>
        </authorList>
    </citation>
    <scope>NUCLEOTIDE SEQUENCE [LARGE SCALE GENOMIC DNA]</scope>
</reference>
<evidence type="ECO:0000256" key="4">
    <source>
        <dbReference type="PROSITE-ProRule" id="PRU00510"/>
    </source>
</evidence>
<dbReference type="SUPFAM" id="SSF57716">
    <property type="entry name" value="Glucocorticoid receptor-like (DNA-binding domain)"/>
    <property type="match status" value="1"/>
</dbReference>
<keyword evidence="3" id="KW-0862">Zinc</keyword>
<keyword evidence="2" id="KW-0863">Zinc-finger</keyword>
<keyword evidence="1" id="KW-0479">Metal-binding</keyword>
<organism evidence="6 7">
    <name type="scientific">Candidatus Portnoybacteria bacterium CG06_land_8_20_14_3_00_39_12</name>
    <dbReference type="NCBI Taxonomy" id="1974809"/>
    <lineage>
        <taxon>Bacteria</taxon>
        <taxon>Candidatus Portnoyibacteriota</taxon>
    </lineage>
</organism>
<dbReference type="Proteomes" id="UP000228775">
    <property type="component" value="Unassembled WGS sequence"/>
</dbReference>
<dbReference type="GO" id="GO:0008270">
    <property type="term" value="F:zinc ion binding"/>
    <property type="evidence" value="ECO:0007669"/>
    <property type="project" value="UniProtKB-KW"/>
</dbReference>
<sequence length="123" mass="14236">MDKKDIKKFEKVLSQESKRITKELKTIAKEDTRPKGDFDTRFPEWGQSPDENALEVTMYEKTLPVEFTLELRLKEIEEALEKIKKGQYGLCQACQKVISLARLEALPEAKLCLDCVKKKTQKS</sequence>